<evidence type="ECO:0000313" key="1">
    <source>
        <dbReference type="EMBL" id="BBE17346.1"/>
    </source>
</evidence>
<dbReference type="KEGG" id="anf:AQPE_1496"/>
<dbReference type="AlphaFoldDB" id="A0A5K7S731"/>
<evidence type="ECO:0000313" key="2">
    <source>
        <dbReference type="Proteomes" id="UP001193389"/>
    </source>
</evidence>
<keyword evidence="2" id="KW-1185">Reference proteome</keyword>
<dbReference type="EMBL" id="AP018694">
    <property type="protein sequence ID" value="BBE17346.1"/>
    <property type="molecule type" value="Genomic_DNA"/>
</dbReference>
<dbReference type="Proteomes" id="UP001193389">
    <property type="component" value="Chromosome"/>
</dbReference>
<proteinExistence type="predicted"/>
<gene>
    <name evidence="1" type="ORF">AQPE_1496</name>
</gene>
<sequence length="43" mass="4853">MAIIAAANIYSSSFFVFQDFQGRYDFSGQKTTFSALPLYCTFP</sequence>
<protein>
    <submittedName>
        <fullName evidence="1">Uncharacterized protein</fullName>
    </submittedName>
</protein>
<reference evidence="1" key="1">
    <citation type="journal article" date="2020" name="Int. J. Syst. Evol. Microbiol.">
        <title>Aquipluma nitroreducens gen. nov. sp. nov., a novel facultatively anaerobic bacterium isolated from a freshwater lake.</title>
        <authorList>
            <person name="Watanabe M."/>
            <person name="Kojima H."/>
            <person name="Fukui M."/>
        </authorList>
    </citation>
    <scope>NUCLEOTIDE SEQUENCE</scope>
    <source>
        <strain evidence="1">MeG22</strain>
    </source>
</reference>
<name>A0A5K7S731_9BACT</name>
<accession>A0A5K7S731</accession>
<organism evidence="1 2">
    <name type="scientific">Aquipluma nitroreducens</name>
    <dbReference type="NCBI Taxonomy" id="2010828"/>
    <lineage>
        <taxon>Bacteria</taxon>
        <taxon>Pseudomonadati</taxon>
        <taxon>Bacteroidota</taxon>
        <taxon>Bacteroidia</taxon>
        <taxon>Marinilabiliales</taxon>
        <taxon>Prolixibacteraceae</taxon>
        <taxon>Aquipluma</taxon>
    </lineage>
</organism>